<evidence type="ECO:0000256" key="1">
    <source>
        <dbReference type="SAM" id="Phobius"/>
    </source>
</evidence>
<feature type="transmembrane region" description="Helical" evidence="1">
    <location>
        <begin position="63"/>
        <end position="87"/>
    </location>
</feature>
<dbReference type="AlphaFoldDB" id="A0A840P4Q0"/>
<organism evidence="2 3">
    <name type="scientific">Thermocatellispora tengchongensis</name>
    <dbReference type="NCBI Taxonomy" id="1073253"/>
    <lineage>
        <taxon>Bacteria</taxon>
        <taxon>Bacillati</taxon>
        <taxon>Actinomycetota</taxon>
        <taxon>Actinomycetes</taxon>
        <taxon>Streptosporangiales</taxon>
        <taxon>Streptosporangiaceae</taxon>
        <taxon>Thermocatellispora</taxon>
    </lineage>
</organism>
<evidence type="ECO:0000313" key="3">
    <source>
        <dbReference type="Proteomes" id="UP000578449"/>
    </source>
</evidence>
<comment type="caution">
    <text evidence="2">The sequence shown here is derived from an EMBL/GenBank/DDBJ whole genome shotgun (WGS) entry which is preliminary data.</text>
</comment>
<evidence type="ECO:0000313" key="2">
    <source>
        <dbReference type="EMBL" id="MBB5134648.1"/>
    </source>
</evidence>
<evidence type="ECO:0008006" key="4">
    <source>
        <dbReference type="Google" id="ProtNLM"/>
    </source>
</evidence>
<keyword evidence="3" id="KW-1185">Reference proteome</keyword>
<protein>
    <recommendedName>
        <fullName evidence="4">DUF4190 domain-containing protein</fullName>
    </recommendedName>
</protein>
<name>A0A840P4Q0_9ACTN</name>
<dbReference type="EMBL" id="JACHGN010000009">
    <property type="protein sequence ID" value="MBB5134648.1"/>
    <property type="molecule type" value="Genomic_DNA"/>
</dbReference>
<keyword evidence="1" id="KW-0812">Transmembrane</keyword>
<gene>
    <name evidence="2" type="ORF">HNP84_004382</name>
</gene>
<feature type="transmembrane region" description="Helical" evidence="1">
    <location>
        <begin position="22"/>
        <end position="51"/>
    </location>
</feature>
<sequence>MTTPAQIPTGQRSPEAAGRRAVWLALAALVMTFMLPIAGLVLAVLGLTAGIRAQSESRKAGRTAGAAVTAIVISAVSSLIALGYTALQLYFAPEITAYGECKIGAGTVAAENDCVERLERAMEKKMPFLRPGELQFPFAP</sequence>
<dbReference type="RefSeq" id="WP_312925391.1">
    <property type="nucleotide sequence ID" value="NZ_BAABIX010000004.1"/>
</dbReference>
<reference evidence="2 3" key="1">
    <citation type="submission" date="2020-08" db="EMBL/GenBank/DDBJ databases">
        <title>Genomic Encyclopedia of Type Strains, Phase IV (KMG-IV): sequencing the most valuable type-strain genomes for metagenomic binning, comparative biology and taxonomic classification.</title>
        <authorList>
            <person name="Goeker M."/>
        </authorList>
    </citation>
    <scope>NUCLEOTIDE SEQUENCE [LARGE SCALE GENOMIC DNA]</scope>
    <source>
        <strain evidence="2 3">DSM 45615</strain>
    </source>
</reference>
<proteinExistence type="predicted"/>
<dbReference type="Proteomes" id="UP000578449">
    <property type="component" value="Unassembled WGS sequence"/>
</dbReference>
<keyword evidence="1" id="KW-0472">Membrane</keyword>
<accession>A0A840P4Q0</accession>
<keyword evidence="1" id="KW-1133">Transmembrane helix</keyword>